<comment type="caution">
    <text evidence="2">The sequence shown here is derived from an EMBL/GenBank/DDBJ whole genome shotgun (WGS) entry which is preliminary data.</text>
</comment>
<gene>
    <name evidence="2" type="ORF">ACFO4O_15270</name>
</gene>
<feature type="non-terminal residue" evidence="2">
    <location>
        <position position="160"/>
    </location>
</feature>
<organism evidence="2 3">
    <name type="scientific">Glaciecola siphonariae</name>
    <dbReference type="NCBI Taxonomy" id="521012"/>
    <lineage>
        <taxon>Bacteria</taxon>
        <taxon>Pseudomonadati</taxon>
        <taxon>Pseudomonadota</taxon>
        <taxon>Gammaproteobacteria</taxon>
        <taxon>Alteromonadales</taxon>
        <taxon>Alteromonadaceae</taxon>
        <taxon>Glaciecola</taxon>
    </lineage>
</organism>
<sequence>MNGRIYDYNIGRFLSVDPFIQGTGSQGINPYSYVLNNPLSFTDPTGYSALNNDGSICDGDLTGYCQTRSFEVQGTSSGSSKATQTEEAGDNGATNYLTSIETELLELGGTVNTAVKSASLPEFDFTADVAGENVGGNAMSLGALAPEGGITLPNSSVDSE</sequence>
<feature type="region of interest" description="Disordered" evidence="1">
    <location>
        <begin position="141"/>
        <end position="160"/>
    </location>
</feature>
<accession>A0ABV9M052</accession>
<reference evidence="3" key="1">
    <citation type="journal article" date="2019" name="Int. J. Syst. Evol. Microbiol.">
        <title>The Global Catalogue of Microorganisms (GCM) 10K type strain sequencing project: providing services to taxonomists for standard genome sequencing and annotation.</title>
        <authorList>
            <consortium name="The Broad Institute Genomics Platform"/>
            <consortium name="The Broad Institute Genome Sequencing Center for Infectious Disease"/>
            <person name="Wu L."/>
            <person name="Ma J."/>
        </authorList>
    </citation>
    <scope>NUCLEOTIDE SEQUENCE [LARGE SCALE GENOMIC DNA]</scope>
    <source>
        <strain evidence="3">KACC 12507</strain>
    </source>
</reference>
<proteinExistence type="predicted"/>
<evidence type="ECO:0000313" key="2">
    <source>
        <dbReference type="EMBL" id="MFC4701521.1"/>
    </source>
</evidence>
<dbReference type="NCBIfam" id="TIGR03696">
    <property type="entry name" value="Rhs_assc_core"/>
    <property type="match status" value="1"/>
</dbReference>
<name>A0ABV9M052_9ALTE</name>
<dbReference type="Gene3D" id="2.180.10.10">
    <property type="entry name" value="RHS repeat-associated core"/>
    <property type="match status" value="1"/>
</dbReference>
<feature type="region of interest" description="Disordered" evidence="1">
    <location>
        <begin position="73"/>
        <end position="93"/>
    </location>
</feature>
<dbReference type="InterPro" id="IPR022385">
    <property type="entry name" value="Rhs_assc_core"/>
</dbReference>
<dbReference type="EMBL" id="JBHSGU010000014">
    <property type="protein sequence ID" value="MFC4701521.1"/>
    <property type="molecule type" value="Genomic_DNA"/>
</dbReference>
<evidence type="ECO:0000313" key="3">
    <source>
        <dbReference type="Proteomes" id="UP001595897"/>
    </source>
</evidence>
<protein>
    <submittedName>
        <fullName evidence="2">RHS repeat-associated core domain-containing protein</fullName>
    </submittedName>
</protein>
<keyword evidence="3" id="KW-1185">Reference proteome</keyword>
<evidence type="ECO:0000256" key="1">
    <source>
        <dbReference type="SAM" id="MobiDB-lite"/>
    </source>
</evidence>
<dbReference type="Proteomes" id="UP001595897">
    <property type="component" value="Unassembled WGS sequence"/>
</dbReference>